<dbReference type="EMBL" id="ARYJ01000002">
    <property type="protein sequence ID" value="KCZ90326.1"/>
    <property type="molecule type" value="Genomic_DNA"/>
</dbReference>
<reference evidence="2 3" key="1">
    <citation type="journal article" date="2014" name="Antonie Van Leeuwenhoek">
        <title>Hyphomonas beringensis sp. nov. and Hyphomonas chukchiensis sp. nov., isolated from surface seawater of the Bering Sea and Chukchi Sea.</title>
        <authorList>
            <person name="Li C."/>
            <person name="Lai Q."/>
            <person name="Li G."/>
            <person name="Dong C."/>
            <person name="Wang J."/>
            <person name="Liao Y."/>
            <person name="Shao Z."/>
        </authorList>
    </citation>
    <scope>NUCLEOTIDE SEQUENCE [LARGE SCALE GENOMIC DNA]</scope>
    <source>
        <strain evidence="2 3">VP2</strain>
    </source>
</reference>
<gene>
    <name evidence="2" type="ORF">HJA_03826</name>
</gene>
<dbReference type="SUPFAM" id="SSF55718">
    <property type="entry name" value="SCP-like"/>
    <property type="match status" value="1"/>
</dbReference>
<keyword evidence="3" id="KW-1185">Reference proteome</keyword>
<dbReference type="Pfam" id="PF02036">
    <property type="entry name" value="SCP2"/>
    <property type="match status" value="1"/>
</dbReference>
<name>A0A059FIG3_9PROT</name>
<comment type="caution">
    <text evidence="2">The sequence shown here is derived from an EMBL/GenBank/DDBJ whole genome shotgun (WGS) entry which is preliminary data.</text>
</comment>
<proteinExistence type="predicted"/>
<sequence length="78" mass="8274">MLLLELVDSERDGDAAFFSRDLDVSGDTEAVVRLRNALDDVEGSIAEEAAGVLGAPGRAILARLRRAYKSEAKGGQQA</sequence>
<dbReference type="STRING" id="1280952.HJA_03826"/>
<organism evidence="2 3">
    <name type="scientific">Hyphomonas jannaschiana VP2</name>
    <dbReference type="NCBI Taxonomy" id="1280952"/>
    <lineage>
        <taxon>Bacteria</taxon>
        <taxon>Pseudomonadati</taxon>
        <taxon>Pseudomonadota</taxon>
        <taxon>Alphaproteobacteria</taxon>
        <taxon>Hyphomonadales</taxon>
        <taxon>Hyphomonadaceae</taxon>
        <taxon>Hyphomonas</taxon>
    </lineage>
</organism>
<feature type="domain" description="SCP2" evidence="1">
    <location>
        <begin position="3"/>
        <end position="39"/>
    </location>
</feature>
<evidence type="ECO:0000313" key="3">
    <source>
        <dbReference type="Proteomes" id="UP000024816"/>
    </source>
</evidence>
<dbReference type="AlphaFoldDB" id="A0A059FIG3"/>
<accession>A0A059FIG3</accession>
<dbReference type="PATRIC" id="fig|1280952.3.peg.762"/>
<dbReference type="InterPro" id="IPR003033">
    <property type="entry name" value="SCP2_sterol-bd_dom"/>
</dbReference>
<evidence type="ECO:0000259" key="1">
    <source>
        <dbReference type="Pfam" id="PF02036"/>
    </source>
</evidence>
<dbReference type="Proteomes" id="UP000024816">
    <property type="component" value="Unassembled WGS sequence"/>
</dbReference>
<protein>
    <recommendedName>
        <fullName evidence="1">SCP2 domain-containing protein</fullName>
    </recommendedName>
</protein>
<evidence type="ECO:0000313" key="2">
    <source>
        <dbReference type="EMBL" id="KCZ90326.1"/>
    </source>
</evidence>
<dbReference type="InterPro" id="IPR036527">
    <property type="entry name" value="SCP2_sterol-bd_dom_sf"/>
</dbReference>